<dbReference type="Proteomes" id="UP000886785">
    <property type="component" value="Unassembled WGS sequence"/>
</dbReference>
<gene>
    <name evidence="1" type="ORF">IAA54_11760</name>
</gene>
<name>A0A9D1J267_9FIRM</name>
<reference evidence="1" key="2">
    <citation type="journal article" date="2021" name="PeerJ">
        <title>Extensive microbial diversity within the chicken gut microbiome revealed by metagenomics and culture.</title>
        <authorList>
            <person name="Gilroy R."/>
            <person name="Ravi A."/>
            <person name="Getino M."/>
            <person name="Pursley I."/>
            <person name="Horton D.L."/>
            <person name="Alikhan N.F."/>
            <person name="Baker D."/>
            <person name="Gharbi K."/>
            <person name="Hall N."/>
            <person name="Watson M."/>
            <person name="Adriaenssens E.M."/>
            <person name="Foster-Nyarko E."/>
            <person name="Jarju S."/>
            <person name="Secka A."/>
            <person name="Antonio M."/>
            <person name="Oren A."/>
            <person name="Chaudhuri R.R."/>
            <person name="La Ragione R."/>
            <person name="Hildebrand F."/>
            <person name="Pallen M.J."/>
        </authorList>
    </citation>
    <scope>NUCLEOTIDE SEQUENCE</scope>
    <source>
        <strain evidence="1">ChiSjej1B19-7085</strain>
    </source>
</reference>
<protein>
    <recommendedName>
        <fullName evidence="3">Nif11 domain-containing protein</fullName>
    </recommendedName>
</protein>
<dbReference type="AlphaFoldDB" id="A0A9D1J267"/>
<sequence length="90" mass="9980">MTVYQKLDLLSQAAKTDPVLREKFLATRNAPDPMDAFCRLTEEAGYPISVGELFAAGQEYSDNQCKSTNGGNPSPYSSFEDEYEIFLSSL</sequence>
<evidence type="ECO:0000313" key="2">
    <source>
        <dbReference type="Proteomes" id="UP000886785"/>
    </source>
</evidence>
<organism evidence="1 2">
    <name type="scientific">Candidatus Gallacutalibacter pullicola</name>
    <dbReference type="NCBI Taxonomy" id="2840830"/>
    <lineage>
        <taxon>Bacteria</taxon>
        <taxon>Bacillati</taxon>
        <taxon>Bacillota</taxon>
        <taxon>Clostridia</taxon>
        <taxon>Eubacteriales</taxon>
        <taxon>Candidatus Gallacutalibacter</taxon>
    </lineage>
</organism>
<dbReference type="EMBL" id="DVHF01000152">
    <property type="protein sequence ID" value="HIR58326.1"/>
    <property type="molecule type" value="Genomic_DNA"/>
</dbReference>
<comment type="caution">
    <text evidence="1">The sequence shown here is derived from an EMBL/GenBank/DDBJ whole genome shotgun (WGS) entry which is preliminary data.</text>
</comment>
<reference evidence="1" key="1">
    <citation type="submission" date="2020-10" db="EMBL/GenBank/DDBJ databases">
        <authorList>
            <person name="Gilroy R."/>
        </authorList>
    </citation>
    <scope>NUCLEOTIDE SEQUENCE</scope>
    <source>
        <strain evidence="1">ChiSjej1B19-7085</strain>
    </source>
</reference>
<evidence type="ECO:0000313" key="1">
    <source>
        <dbReference type="EMBL" id="HIR58326.1"/>
    </source>
</evidence>
<proteinExistence type="predicted"/>
<evidence type="ECO:0008006" key="3">
    <source>
        <dbReference type="Google" id="ProtNLM"/>
    </source>
</evidence>
<accession>A0A9D1J267</accession>